<sequence length="36" mass="4190">MPTARDESFPALNWMLRRVSQVAGRIWLLVYGALRD</sequence>
<dbReference type="Proteomes" id="UP000053236">
    <property type="component" value="Unassembled WGS sequence"/>
</dbReference>
<proteinExistence type="predicted"/>
<reference evidence="1" key="1">
    <citation type="submission" date="2013-11" db="EMBL/GenBank/DDBJ databases">
        <title>The Genome Sequence of Phytophthora parasitica CJ02B3.</title>
        <authorList>
            <consortium name="The Broad Institute Genomics Platform"/>
            <person name="Russ C."/>
            <person name="Tyler B."/>
            <person name="Panabieres F."/>
            <person name="Shan W."/>
            <person name="Tripathy S."/>
            <person name="Grunwald N."/>
            <person name="Machado M."/>
            <person name="Johnson C.S."/>
            <person name="Arredondo F."/>
            <person name="Hong C."/>
            <person name="Coffey M."/>
            <person name="Young S.K."/>
            <person name="Zeng Q."/>
            <person name="Gargeya S."/>
            <person name="Fitzgerald M."/>
            <person name="Abouelleil A."/>
            <person name="Alvarado L."/>
            <person name="Chapman S.B."/>
            <person name="Gainer-Dewar J."/>
            <person name="Goldberg J."/>
            <person name="Griggs A."/>
            <person name="Gujja S."/>
            <person name="Hansen M."/>
            <person name="Howarth C."/>
            <person name="Imamovic A."/>
            <person name="Ireland A."/>
            <person name="Larimer J."/>
            <person name="McCowan C."/>
            <person name="Murphy C."/>
            <person name="Pearson M."/>
            <person name="Poon T.W."/>
            <person name="Priest M."/>
            <person name="Roberts A."/>
            <person name="Saif S."/>
            <person name="Shea T."/>
            <person name="Sykes S."/>
            <person name="Wortman J."/>
            <person name="Nusbaum C."/>
            <person name="Birren B."/>
        </authorList>
    </citation>
    <scope>NUCLEOTIDE SEQUENCE [LARGE SCALE GENOMIC DNA]</scope>
    <source>
        <strain evidence="1">CJ02B3</strain>
    </source>
</reference>
<name>W2FN74_PHYNI</name>
<evidence type="ECO:0000313" key="2">
    <source>
        <dbReference type="EMBL" id="ETL25583.1"/>
    </source>
</evidence>
<gene>
    <name evidence="3" type="ORF">L914_20456</name>
    <name evidence="1" type="ORF">L915_20714</name>
    <name evidence="2" type="ORF">L916_20583</name>
</gene>
<evidence type="ECO:0000313" key="1">
    <source>
        <dbReference type="EMBL" id="ETK72134.1"/>
    </source>
</evidence>
<organism evidence="1">
    <name type="scientific">Phytophthora nicotianae</name>
    <name type="common">Potato buckeye rot agent</name>
    <name type="synonym">Phytophthora parasitica</name>
    <dbReference type="NCBI Taxonomy" id="4792"/>
    <lineage>
        <taxon>Eukaryota</taxon>
        <taxon>Sar</taxon>
        <taxon>Stramenopiles</taxon>
        <taxon>Oomycota</taxon>
        <taxon>Peronosporomycetes</taxon>
        <taxon>Peronosporales</taxon>
        <taxon>Peronosporaceae</taxon>
        <taxon>Phytophthora</taxon>
    </lineage>
</organism>
<dbReference type="Proteomes" id="UP000053864">
    <property type="component" value="Unassembled WGS sequence"/>
</dbReference>
<protein>
    <submittedName>
        <fullName evidence="1">Uncharacterized protein</fullName>
    </submittedName>
</protein>
<evidence type="ECO:0000313" key="3">
    <source>
        <dbReference type="EMBL" id="ETM32068.1"/>
    </source>
</evidence>
<dbReference type="Proteomes" id="UP000054532">
    <property type="component" value="Unassembled WGS sequence"/>
</dbReference>
<reference evidence="3" key="3">
    <citation type="submission" date="2013-11" db="EMBL/GenBank/DDBJ databases">
        <title>The Genome Sequence of Phytophthora parasitica IAC_01/95.</title>
        <authorList>
            <consortium name="The Broad Institute Genomics Platform"/>
            <person name="Russ C."/>
            <person name="Tyler B."/>
            <person name="Panabieres F."/>
            <person name="Shan W."/>
            <person name="Tripathy S."/>
            <person name="Grunwald N."/>
            <person name="Machado M."/>
            <person name="Johnson C.S."/>
            <person name="Arredondo F."/>
            <person name="Hong C."/>
            <person name="Coffey M."/>
            <person name="Young S.K."/>
            <person name="Zeng Q."/>
            <person name="Gargeya S."/>
            <person name="Fitzgerald M."/>
            <person name="Abouelleil A."/>
            <person name="Alvarado L."/>
            <person name="Chapman S.B."/>
            <person name="Gainer-Dewar J."/>
            <person name="Goldberg J."/>
            <person name="Griggs A."/>
            <person name="Gujja S."/>
            <person name="Hansen M."/>
            <person name="Howarth C."/>
            <person name="Imamovic A."/>
            <person name="Ireland A."/>
            <person name="Larimer J."/>
            <person name="McCowan C."/>
            <person name="Murphy C."/>
            <person name="Pearson M."/>
            <person name="Poon T.W."/>
            <person name="Priest M."/>
            <person name="Roberts A."/>
            <person name="Saif S."/>
            <person name="Shea T."/>
            <person name="Sykes S."/>
            <person name="Wortman J."/>
            <person name="Nusbaum C."/>
            <person name="Birren B."/>
        </authorList>
    </citation>
    <scope>NUCLEOTIDE SEQUENCE [LARGE SCALE GENOMIC DNA]</scope>
    <source>
        <strain evidence="3">IAC_01/95</strain>
    </source>
</reference>
<dbReference type="AlphaFoldDB" id="W2FN74"/>
<reference evidence="2" key="2">
    <citation type="submission" date="2013-11" db="EMBL/GenBank/DDBJ databases">
        <title>The Genome Sequence of Phytophthora parasitica CJ05E6.</title>
        <authorList>
            <consortium name="The Broad Institute Genomics Platform"/>
            <person name="Russ C."/>
            <person name="Tyler B."/>
            <person name="Panabieres F."/>
            <person name="Shan W."/>
            <person name="Tripathy S."/>
            <person name="Grunwald N."/>
            <person name="Machado M."/>
            <person name="Johnson C.S."/>
            <person name="Arredondo F."/>
            <person name="Hong C."/>
            <person name="Coffey M."/>
            <person name="Young S.K."/>
            <person name="Zeng Q."/>
            <person name="Gargeya S."/>
            <person name="Fitzgerald M."/>
            <person name="Abouelleil A."/>
            <person name="Alvarado L."/>
            <person name="Chapman S.B."/>
            <person name="Gainer-Dewar J."/>
            <person name="Goldberg J."/>
            <person name="Griggs A."/>
            <person name="Gujja S."/>
            <person name="Hansen M."/>
            <person name="Howarth C."/>
            <person name="Imamovic A."/>
            <person name="Ireland A."/>
            <person name="Larimer J."/>
            <person name="McCowan C."/>
            <person name="Murphy C."/>
            <person name="Pearson M."/>
            <person name="Poon T.W."/>
            <person name="Priest M."/>
            <person name="Roberts A."/>
            <person name="Saif S."/>
            <person name="Shea T."/>
            <person name="Sykes S."/>
            <person name="Wortman J."/>
            <person name="Nusbaum C."/>
            <person name="Birren B."/>
        </authorList>
    </citation>
    <scope>NUCLEOTIDE SEQUENCE [LARGE SCALE GENOMIC DNA]</scope>
    <source>
        <strain evidence="2">CJ05E6</strain>
    </source>
</reference>
<dbReference type="EMBL" id="KI696410">
    <property type="protein sequence ID" value="ETM32068.1"/>
    <property type="molecule type" value="Genomic_DNA"/>
</dbReference>
<accession>W2FN74</accession>
<dbReference type="EMBL" id="KI689649">
    <property type="protein sequence ID" value="ETK72134.1"/>
    <property type="molecule type" value="Genomic_DNA"/>
</dbReference>
<dbReference type="EMBL" id="KI676461">
    <property type="protein sequence ID" value="ETL25583.1"/>
    <property type="molecule type" value="Genomic_DNA"/>
</dbReference>